<dbReference type="Gene3D" id="3.30.2090.10">
    <property type="entry name" value="Multidrug efflux transporter AcrB TolC docking domain, DN and DC subdomains"/>
    <property type="match status" value="2"/>
</dbReference>
<dbReference type="Gene3D" id="3.30.70.1440">
    <property type="entry name" value="Multidrug efflux transporter AcrB pore domain"/>
    <property type="match status" value="1"/>
</dbReference>
<dbReference type="RefSeq" id="WP_382313637.1">
    <property type="nucleotide sequence ID" value="NZ_JBHUFD010000003.1"/>
</dbReference>
<evidence type="ECO:0000256" key="8">
    <source>
        <dbReference type="ARBA" id="ARBA00023136"/>
    </source>
</evidence>
<reference evidence="13" key="1">
    <citation type="journal article" date="2019" name="Int. J. Syst. Evol. Microbiol.">
        <title>The Global Catalogue of Microorganisms (GCM) 10K type strain sequencing project: providing services to taxonomists for standard genome sequencing and annotation.</title>
        <authorList>
            <consortium name="The Broad Institute Genomics Platform"/>
            <consortium name="The Broad Institute Genome Sequencing Center for Infectious Disease"/>
            <person name="Wu L."/>
            <person name="Ma J."/>
        </authorList>
    </citation>
    <scope>NUCLEOTIDE SEQUENCE [LARGE SCALE GENOMIC DNA]</scope>
    <source>
        <strain evidence="13">CGMCC 1.15795</strain>
    </source>
</reference>
<comment type="similarity">
    <text evidence="2">Belongs to the resistance-nodulation-cell division (RND) (TC 2.A.6) family.</text>
</comment>
<evidence type="ECO:0000313" key="12">
    <source>
        <dbReference type="EMBL" id="MFD1873118.1"/>
    </source>
</evidence>
<feature type="transmembrane region" description="Helical" evidence="10">
    <location>
        <begin position="436"/>
        <end position="458"/>
    </location>
</feature>
<evidence type="ECO:0000256" key="10">
    <source>
        <dbReference type="SAM" id="Phobius"/>
    </source>
</evidence>
<comment type="subcellular location">
    <subcellularLocation>
        <location evidence="1">Cell inner membrane</location>
        <topology evidence="1">Multi-pass membrane protein</topology>
    </subcellularLocation>
</comment>
<comment type="caution">
    <text evidence="12">The sequence shown here is derived from an EMBL/GenBank/DDBJ whole genome shotgun (WGS) entry which is preliminary data.</text>
</comment>
<keyword evidence="7 10" id="KW-1133">Transmembrane helix</keyword>
<feature type="region of interest" description="Disordered" evidence="9">
    <location>
        <begin position="1056"/>
        <end position="1075"/>
    </location>
</feature>
<dbReference type="InterPro" id="IPR004764">
    <property type="entry name" value="MdtF-like"/>
</dbReference>
<feature type="transmembrane region" description="Helical" evidence="10">
    <location>
        <begin position="968"/>
        <end position="987"/>
    </location>
</feature>
<evidence type="ECO:0000256" key="2">
    <source>
        <dbReference type="ARBA" id="ARBA00010942"/>
    </source>
</evidence>
<organism evidence="12 13">
    <name type="scientific">Hymenobacter bucti</name>
    <dbReference type="NCBI Taxonomy" id="1844114"/>
    <lineage>
        <taxon>Bacteria</taxon>
        <taxon>Pseudomonadati</taxon>
        <taxon>Bacteroidota</taxon>
        <taxon>Cytophagia</taxon>
        <taxon>Cytophagales</taxon>
        <taxon>Hymenobacteraceae</taxon>
        <taxon>Hymenobacter</taxon>
    </lineage>
</organism>
<evidence type="ECO:0000313" key="13">
    <source>
        <dbReference type="Proteomes" id="UP001597197"/>
    </source>
</evidence>
<feature type="transmembrane region" description="Helical" evidence="10">
    <location>
        <begin position="892"/>
        <end position="916"/>
    </location>
</feature>
<evidence type="ECO:0000256" key="1">
    <source>
        <dbReference type="ARBA" id="ARBA00004429"/>
    </source>
</evidence>
<keyword evidence="4" id="KW-1003">Cell membrane</keyword>
<feature type="transmembrane region" description="Helical" evidence="10">
    <location>
        <begin position="922"/>
        <end position="947"/>
    </location>
</feature>
<keyword evidence="13" id="KW-1185">Reference proteome</keyword>
<feature type="domain" description="SSD" evidence="11">
    <location>
        <begin position="368"/>
        <end position="493"/>
    </location>
</feature>
<dbReference type="Pfam" id="PF00873">
    <property type="entry name" value="ACR_tran"/>
    <property type="match status" value="1"/>
</dbReference>
<feature type="transmembrane region" description="Helical" evidence="10">
    <location>
        <begin position="866"/>
        <end position="885"/>
    </location>
</feature>
<dbReference type="Gene3D" id="3.30.70.1430">
    <property type="entry name" value="Multidrug efflux transporter AcrB pore domain"/>
    <property type="match status" value="2"/>
</dbReference>
<evidence type="ECO:0000256" key="3">
    <source>
        <dbReference type="ARBA" id="ARBA00022448"/>
    </source>
</evidence>
<dbReference type="EMBL" id="JBHUFD010000003">
    <property type="protein sequence ID" value="MFD1873118.1"/>
    <property type="molecule type" value="Genomic_DNA"/>
</dbReference>
<dbReference type="PRINTS" id="PR00702">
    <property type="entry name" value="ACRIFLAVINRP"/>
</dbReference>
<dbReference type="Proteomes" id="UP001597197">
    <property type="component" value="Unassembled WGS sequence"/>
</dbReference>
<feature type="transmembrane region" description="Helical" evidence="10">
    <location>
        <begin position="539"/>
        <end position="556"/>
    </location>
</feature>
<dbReference type="InterPro" id="IPR027463">
    <property type="entry name" value="AcrB_DN_DC_subdom"/>
</dbReference>
<dbReference type="PANTHER" id="PTHR32063:SF9">
    <property type="entry name" value="SIMILAR TO MULTIDRUG RESISTANCE PROTEIN MEXB"/>
    <property type="match status" value="1"/>
</dbReference>
<dbReference type="PANTHER" id="PTHR32063">
    <property type="match status" value="1"/>
</dbReference>
<dbReference type="PROSITE" id="PS50156">
    <property type="entry name" value="SSD"/>
    <property type="match status" value="1"/>
</dbReference>
<feature type="transmembrane region" description="Helical" evidence="10">
    <location>
        <begin position="338"/>
        <end position="357"/>
    </location>
</feature>
<protein>
    <submittedName>
        <fullName evidence="12">Efflux RND transporter permease subunit</fullName>
    </submittedName>
</protein>
<evidence type="ECO:0000256" key="9">
    <source>
        <dbReference type="SAM" id="MobiDB-lite"/>
    </source>
</evidence>
<evidence type="ECO:0000256" key="7">
    <source>
        <dbReference type="ARBA" id="ARBA00022989"/>
    </source>
</evidence>
<feature type="transmembrane region" description="Helical" evidence="10">
    <location>
        <begin position="390"/>
        <end position="415"/>
    </location>
</feature>
<name>A0ABW4QU73_9BACT</name>
<keyword evidence="3" id="KW-0813">Transport</keyword>
<dbReference type="Gene3D" id="1.20.1640.10">
    <property type="entry name" value="Multidrug efflux transporter AcrB transmembrane domain"/>
    <property type="match status" value="2"/>
</dbReference>
<dbReference type="NCBIfam" id="TIGR00915">
    <property type="entry name" value="2A0602"/>
    <property type="match status" value="1"/>
</dbReference>
<dbReference type="SUPFAM" id="SSF82714">
    <property type="entry name" value="Multidrug efflux transporter AcrB TolC docking domain, DN and DC subdomains"/>
    <property type="match status" value="2"/>
</dbReference>
<gene>
    <name evidence="12" type="ORF">ACFSDX_11805</name>
</gene>
<evidence type="ECO:0000256" key="6">
    <source>
        <dbReference type="ARBA" id="ARBA00022692"/>
    </source>
</evidence>
<feature type="transmembrane region" description="Helical" evidence="10">
    <location>
        <begin position="364"/>
        <end position="384"/>
    </location>
</feature>
<dbReference type="SUPFAM" id="SSF82866">
    <property type="entry name" value="Multidrug efflux transporter AcrB transmembrane domain"/>
    <property type="match status" value="2"/>
</dbReference>
<evidence type="ECO:0000256" key="5">
    <source>
        <dbReference type="ARBA" id="ARBA00022519"/>
    </source>
</evidence>
<keyword evidence="8 10" id="KW-0472">Membrane</keyword>
<keyword evidence="6 10" id="KW-0812">Transmembrane</keyword>
<sequence length="1075" mass="114607">MFKVFIERPVLSTVISVLLVILGVLGLVSLPVSQYPDIAPPTVQVSASYTGANADVVLRSVVVPLEEQINGVENMTYMTSTSNNEGSASLTIYFKQGTNPDLAAVNVQNRVSKATPLLPAEVTQTGVTVTKSQSSNLLIFSLYSDNPAYDQTFLQNYAKINLLPQLQRVTGVGSASVFGTRDYSMRIWLKPDVMASYGLIPSDISAALAEQNIEAAPGKLGENGGQAFQYILKYKGRLVQPTEYGAIVIRTLAGGQVLRLKDVASIELGALSYSATTSTQGKPSVIVAISQTAGSNAQDVVIDCKALIDQAAKTFPKGIKTATLTDANKFLDASIEKVLHTLAEAFILVFIVVFIFLQDFRSTLIPAIAVPVAIVGTFFFLNLFGFTINLLTLFALVLAIGIVVDDAIVVVEAVHAKLDAGENSPKQATLSAMSEISGAIISITLVMAAVFVPVTFITGSAGVFYKQFGLTLAVAIIISAVNALTLSPALCALLLKPHPQGEHAHSSLLQRFYAAFNTSFEAVTGRYTRAVGGLNRHKWVALVGIALFGGIFWWGLKTTPSSFVPTEDSGTLFSNISLPPSSSLERTQKIVNEVDSIVASLPELNTHSQIAGQNFINGSGSAYGMVIGELKPWDQRTNKPIAATIGELFAKTAHIRGANIIFFSPPTLQGFGTSNGFELQLQDKAGGDIATMGKVSQQFIAALTKRPEIQFATTGFNPNFPQYQVDIDVARTKEAGLTPNDLLSTLQGYFGGLYASNFNQFGKQYRVMVQAEASARVNAESLNRIFVRSSTGTMAPITEFITLTRVFGPETLSRFNLYSAVTVTGSPNPGYSSGDAIKAVEEVAKQTLPASWGYEFSGLTREEISAGSQTMYIFGLCLVFVYFLLSAQYESYILPFAVLFSLPIGLAGAFIFAKIFGVDNSIYLQISLIMLIGLLAKNAILIVEFALARRRHGLPLLEAAIEGAKARFRPILMTSFAFILGLLPLMLANGAGALGNRAIGTAAVGGMLIGTVFGVFVIPVLFVIFQGLQERISGPPVAAEVAAVDDGLAGWLLAEGAPHETPSGTAPSTKGIGRV</sequence>
<accession>A0ABW4QU73</accession>
<dbReference type="InterPro" id="IPR000731">
    <property type="entry name" value="SSD"/>
</dbReference>
<proteinExistence type="inferred from homology"/>
<dbReference type="InterPro" id="IPR001036">
    <property type="entry name" value="Acrflvin-R"/>
</dbReference>
<dbReference type="SUPFAM" id="SSF82693">
    <property type="entry name" value="Multidrug efflux transporter AcrB pore domain, PN1, PN2, PC1 and PC2 subdomains"/>
    <property type="match status" value="4"/>
</dbReference>
<evidence type="ECO:0000256" key="4">
    <source>
        <dbReference type="ARBA" id="ARBA00022475"/>
    </source>
</evidence>
<feature type="transmembrane region" description="Helical" evidence="10">
    <location>
        <begin position="999"/>
        <end position="1025"/>
    </location>
</feature>
<dbReference type="Gene3D" id="3.30.70.1320">
    <property type="entry name" value="Multidrug efflux transporter AcrB pore domain like"/>
    <property type="match status" value="1"/>
</dbReference>
<keyword evidence="5" id="KW-0997">Cell inner membrane</keyword>
<feature type="transmembrane region" description="Helical" evidence="10">
    <location>
        <begin position="470"/>
        <end position="495"/>
    </location>
</feature>
<evidence type="ECO:0000259" key="11">
    <source>
        <dbReference type="PROSITE" id="PS50156"/>
    </source>
</evidence>